<proteinExistence type="predicted"/>
<dbReference type="EMBL" id="WUTS01000027">
    <property type="protein sequence ID" value="NAW14366.1"/>
    <property type="molecule type" value="Genomic_DNA"/>
</dbReference>
<evidence type="ECO:0000313" key="2">
    <source>
        <dbReference type="Proteomes" id="UP000448235"/>
    </source>
</evidence>
<name>A0A7X4W1U9_9GAMM</name>
<dbReference type="Pfam" id="PF21983">
    <property type="entry name" value="NikA-like"/>
    <property type="match status" value="1"/>
</dbReference>
<organism evidence="1 2">
    <name type="scientific">Halomonas icarae</name>
    <dbReference type="NCBI Taxonomy" id="2691040"/>
    <lineage>
        <taxon>Bacteria</taxon>
        <taxon>Pseudomonadati</taxon>
        <taxon>Pseudomonadota</taxon>
        <taxon>Gammaproteobacteria</taxon>
        <taxon>Oceanospirillales</taxon>
        <taxon>Halomonadaceae</taxon>
        <taxon>Halomonas</taxon>
    </lineage>
</organism>
<evidence type="ECO:0000313" key="1">
    <source>
        <dbReference type="EMBL" id="NAW14366.1"/>
    </source>
</evidence>
<protein>
    <submittedName>
        <fullName evidence="1">Conjugal transfer protein TraJ</fullName>
    </submittedName>
</protein>
<sequence>MGNESRKRTAHIMVRVSPDEKEVIAQAAAKCDFKVPAYLRELGLGYAPKSTIDAQAFERLAKLHGDLGRMGGLLKMWLADGSQSAYGKHLGVPGLVNRIDELQREIGEVARDLSF</sequence>
<gene>
    <name evidence="1" type="ORF">GRB80_16180</name>
</gene>
<reference evidence="1 2" key="1">
    <citation type="submission" date="2019-12" db="EMBL/GenBank/DDBJ databases">
        <title>Draft genome sequencing of Halomonas icarensis D1-1.</title>
        <authorList>
            <person name="Pandiyan K."/>
            <person name="Kushwaha P."/>
            <person name="Gowdham M."/>
            <person name="Chakdar H."/>
            <person name="Singh A."/>
            <person name="Kumar M."/>
            <person name="Saxena A.K."/>
        </authorList>
    </citation>
    <scope>NUCLEOTIDE SEQUENCE [LARGE SCALE GENOMIC DNA]</scope>
    <source>
        <strain evidence="1 2">D1-1</strain>
    </source>
</reference>
<accession>A0A7X4W1U9</accession>
<dbReference type="RefSeq" id="WP_161424439.1">
    <property type="nucleotide sequence ID" value="NZ_JARWMY010000029.1"/>
</dbReference>
<dbReference type="InterPro" id="IPR053842">
    <property type="entry name" value="NikA-like"/>
</dbReference>
<comment type="caution">
    <text evidence="1">The sequence shown here is derived from an EMBL/GenBank/DDBJ whole genome shotgun (WGS) entry which is preliminary data.</text>
</comment>
<dbReference type="Proteomes" id="UP000448235">
    <property type="component" value="Unassembled WGS sequence"/>
</dbReference>
<dbReference type="AlphaFoldDB" id="A0A7X4W1U9"/>
<keyword evidence="2" id="KW-1185">Reference proteome</keyword>